<dbReference type="OrthoDB" id="3647959at2"/>
<protein>
    <recommendedName>
        <fullName evidence="3">PD-(D/E)XK nuclease superfamily protein</fullName>
    </recommendedName>
</protein>
<evidence type="ECO:0000313" key="1">
    <source>
        <dbReference type="EMBL" id="SER84336.1"/>
    </source>
</evidence>
<dbReference type="RefSeq" id="WP_090066845.1">
    <property type="nucleotide sequence ID" value="NZ_FOFT01000007.1"/>
</dbReference>
<name>A0A1H9SH15_9PSEU</name>
<dbReference type="Proteomes" id="UP000199028">
    <property type="component" value="Unassembled WGS sequence"/>
</dbReference>
<dbReference type="AlphaFoldDB" id="A0A1H9SH15"/>
<accession>A0A1H9SH15</accession>
<dbReference type="EMBL" id="FOFT01000007">
    <property type="protein sequence ID" value="SER84336.1"/>
    <property type="molecule type" value="Genomic_DNA"/>
</dbReference>
<sequence>MSSGTATDLEGQLTAILTAGSGQPSIEDAFAALGGWERLARDAAALADSPVLPPLVHLVTTEAADSDRRTDSYAEAMRGVSSAVTSTTSPAILIDSLETLITSGPALNEVGDLLAAALEATVQDFLGSAEPDNRFALRAAGALEARARLALCEIGSPFALLALLERFDAPLPKPLGTAVVRAVGVAVDRWPFATGLITVVRRLAGIDPPPLASRVRADADPEDVASDASWVLAGIELVSALRAANLPAMQSKLESSAKYLRLAQDTYEREDASVLLAVVDILCALLGDSVPRPRVEALSTPRLEPQALADLAERVRRINVTSMGLNHWYGEPKRAALLAWSRLADDLGSLREEFKRDSFYKAEVVVDNLLQIYLGSRSTAVVSHAEDMDGLLRLVQPVIESGFARTAGLLSNLEDHTLALEQEAVSATGDREHEVTEKLAVARAVLRAARSQALAGAEPGKADSGTAPAPLPQPLRQLVPPGSAAAIGLTVLPPEALAELAEAISNATIGKHSLNLIEDGVYASIQNQLESSPDYAGEPKEAVNDILRLIIQFASSRLNGQSDLFPYLFDPKSVEKHIHQDLLSFLRSSHLGAITEFEVQHVGGGRIDLRLKFSGFGIYIEMKTDSTKKPLSDKQAYLKQAVTYQVSDIRIGFLISLRHKAFDLTGAPPHLSALVGHTVFDVPGDPIARHVVTVGLPGSRTKPSEMR</sequence>
<evidence type="ECO:0000313" key="2">
    <source>
        <dbReference type="Proteomes" id="UP000199028"/>
    </source>
</evidence>
<evidence type="ECO:0008006" key="3">
    <source>
        <dbReference type="Google" id="ProtNLM"/>
    </source>
</evidence>
<reference evidence="2" key="1">
    <citation type="submission" date="2016-10" db="EMBL/GenBank/DDBJ databases">
        <authorList>
            <person name="Varghese N."/>
            <person name="Submissions S."/>
        </authorList>
    </citation>
    <scope>NUCLEOTIDE SEQUENCE [LARGE SCALE GENOMIC DNA]</scope>
    <source>
        <strain evidence="2">CGMCC 4.578</strain>
    </source>
</reference>
<gene>
    <name evidence="1" type="ORF">SAMN05216195_10764</name>
</gene>
<keyword evidence="2" id="KW-1185">Reference proteome</keyword>
<proteinExistence type="predicted"/>
<organism evidence="1 2">
    <name type="scientific">Lentzea flaviverrucosa</name>
    <dbReference type="NCBI Taxonomy" id="200379"/>
    <lineage>
        <taxon>Bacteria</taxon>
        <taxon>Bacillati</taxon>
        <taxon>Actinomycetota</taxon>
        <taxon>Actinomycetes</taxon>
        <taxon>Pseudonocardiales</taxon>
        <taxon>Pseudonocardiaceae</taxon>
        <taxon>Lentzea</taxon>
    </lineage>
</organism>